<evidence type="ECO:0000313" key="2">
    <source>
        <dbReference type="EMBL" id="MDO7849600.1"/>
    </source>
</evidence>
<dbReference type="InterPro" id="IPR037053">
    <property type="entry name" value="Phage_tail_collar_dom_sf"/>
</dbReference>
<proteinExistence type="predicted"/>
<dbReference type="SUPFAM" id="SSF88874">
    <property type="entry name" value="Receptor-binding domain of short tail fibre protein gp12"/>
    <property type="match status" value="1"/>
</dbReference>
<accession>A0ABT9AIA1</accession>
<feature type="domain" description="Phage tail collar" evidence="1">
    <location>
        <begin position="64"/>
        <end position="114"/>
    </location>
</feature>
<protein>
    <submittedName>
        <fullName evidence="2">Tail fiber protein</fullName>
    </submittedName>
</protein>
<dbReference type="PROSITE" id="PS51318">
    <property type="entry name" value="TAT"/>
    <property type="match status" value="1"/>
</dbReference>
<keyword evidence="3" id="KW-1185">Reference proteome</keyword>
<dbReference type="InterPro" id="IPR006311">
    <property type="entry name" value="TAT_signal"/>
</dbReference>
<evidence type="ECO:0000259" key="1">
    <source>
        <dbReference type="Pfam" id="PF07484"/>
    </source>
</evidence>
<comment type="caution">
    <text evidence="2">The sequence shown here is derived from an EMBL/GenBank/DDBJ whole genome shotgun (WGS) entry which is preliminary data.</text>
</comment>
<dbReference type="Proteomes" id="UP001167796">
    <property type="component" value="Unassembled WGS sequence"/>
</dbReference>
<dbReference type="EMBL" id="JAUQSX010000019">
    <property type="protein sequence ID" value="MDO7849600.1"/>
    <property type="molecule type" value="Genomic_DNA"/>
</dbReference>
<evidence type="ECO:0000313" key="3">
    <source>
        <dbReference type="Proteomes" id="UP001167796"/>
    </source>
</evidence>
<dbReference type="InterPro" id="IPR011083">
    <property type="entry name" value="Phage_tail_collar_dom"/>
</dbReference>
<reference evidence="2" key="1">
    <citation type="submission" date="2023-07" db="EMBL/GenBank/DDBJ databases">
        <authorList>
            <person name="Kim M.K."/>
        </authorList>
    </citation>
    <scope>NUCLEOTIDE SEQUENCE</scope>
    <source>
        <strain evidence="2">M29</strain>
    </source>
</reference>
<organism evidence="2 3">
    <name type="scientific">Hymenobacter mellowenesis</name>
    <dbReference type="NCBI Taxonomy" id="3063995"/>
    <lineage>
        <taxon>Bacteria</taxon>
        <taxon>Pseudomonadati</taxon>
        <taxon>Bacteroidota</taxon>
        <taxon>Cytophagia</taxon>
        <taxon>Cytophagales</taxon>
        <taxon>Hymenobacteraceae</taxon>
        <taxon>Hymenobacter</taxon>
    </lineage>
</organism>
<gene>
    <name evidence="2" type="ORF">Q5H92_24775</name>
</gene>
<name>A0ABT9AIA1_9BACT</name>
<sequence length="158" mass="16003">MEILPTLSSSPSSGDARPASRRAWLKGMGALLGTGLLAAPATVLAAPAPAPDAAALAEGDEHIGVVKVLAGTTLPIGWTLCDGRMLLVAEHPALFAVLGATYGGDGHHTFALPYLGEPTPGGTAATQLAIKTANGPATTTALAELRMRHQRRSRPAVA</sequence>
<dbReference type="RefSeq" id="WP_305014269.1">
    <property type="nucleotide sequence ID" value="NZ_JAUQSX010000019.1"/>
</dbReference>
<dbReference type="Pfam" id="PF07484">
    <property type="entry name" value="Collar"/>
    <property type="match status" value="1"/>
</dbReference>
<dbReference type="Gene3D" id="3.90.1340.10">
    <property type="entry name" value="Phage tail collar domain"/>
    <property type="match status" value="1"/>
</dbReference>